<feature type="DNA-binding region" description="H-T-H motif" evidence="4">
    <location>
        <begin position="2"/>
        <end position="21"/>
    </location>
</feature>
<dbReference type="SUPFAM" id="SSF48498">
    <property type="entry name" value="Tetracyclin repressor-like, C-terminal domain"/>
    <property type="match status" value="1"/>
</dbReference>
<keyword evidence="7" id="KW-1185">Reference proteome</keyword>
<evidence type="ECO:0000256" key="4">
    <source>
        <dbReference type="PROSITE-ProRule" id="PRU00335"/>
    </source>
</evidence>
<evidence type="ECO:0000313" key="7">
    <source>
        <dbReference type="Proteomes" id="UP001500843"/>
    </source>
</evidence>
<evidence type="ECO:0000313" key="6">
    <source>
        <dbReference type="EMBL" id="GAA4722573.1"/>
    </source>
</evidence>
<gene>
    <name evidence="6" type="ORF">GCM10023198_53970</name>
</gene>
<dbReference type="Pfam" id="PF13305">
    <property type="entry name" value="TetR_C_33"/>
    <property type="match status" value="1"/>
</dbReference>
<reference evidence="7" key="1">
    <citation type="journal article" date="2019" name="Int. J. Syst. Evol. Microbiol.">
        <title>The Global Catalogue of Microorganisms (GCM) 10K type strain sequencing project: providing services to taxonomists for standard genome sequencing and annotation.</title>
        <authorList>
            <consortium name="The Broad Institute Genomics Platform"/>
            <consortium name="The Broad Institute Genome Sequencing Center for Infectious Disease"/>
            <person name="Wu L."/>
            <person name="Ma J."/>
        </authorList>
    </citation>
    <scope>NUCLEOTIDE SEQUENCE [LARGE SCALE GENOMIC DNA]</scope>
    <source>
        <strain evidence="7">JCM 17975</strain>
    </source>
</reference>
<evidence type="ECO:0000256" key="3">
    <source>
        <dbReference type="ARBA" id="ARBA00023163"/>
    </source>
</evidence>
<dbReference type="SUPFAM" id="SSF46689">
    <property type="entry name" value="Homeodomain-like"/>
    <property type="match status" value="1"/>
</dbReference>
<dbReference type="InterPro" id="IPR001647">
    <property type="entry name" value="HTH_TetR"/>
</dbReference>
<organism evidence="6 7">
    <name type="scientific">Promicromonospora umidemergens</name>
    <dbReference type="NCBI Taxonomy" id="629679"/>
    <lineage>
        <taxon>Bacteria</taxon>
        <taxon>Bacillati</taxon>
        <taxon>Actinomycetota</taxon>
        <taxon>Actinomycetes</taxon>
        <taxon>Micrococcales</taxon>
        <taxon>Promicromonosporaceae</taxon>
        <taxon>Promicromonospora</taxon>
    </lineage>
</organism>
<proteinExistence type="predicted"/>
<dbReference type="Gene3D" id="1.10.357.10">
    <property type="entry name" value="Tetracycline Repressor, domain 2"/>
    <property type="match status" value="1"/>
</dbReference>
<protein>
    <recommendedName>
        <fullName evidence="5">HTH tetR-type domain-containing protein</fullName>
    </recommendedName>
</protein>
<keyword evidence="1" id="KW-0805">Transcription regulation</keyword>
<dbReference type="EMBL" id="BAABHM010000035">
    <property type="protein sequence ID" value="GAA4722573.1"/>
    <property type="molecule type" value="Genomic_DNA"/>
</dbReference>
<dbReference type="InterPro" id="IPR009057">
    <property type="entry name" value="Homeodomain-like_sf"/>
</dbReference>
<dbReference type="InterPro" id="IPR025996">
    <property type="entry name" value="MT1864/Rv1816-like_C"/>
</dbReference>
<accession>A0ABP8Y973</accession>
<evidence type="ECO:0000256" key="1">
    <source>
        <dbReference type="ARBA" id="ARBA00023015"/>
    </source>
</evidence>
<feature type="domain" description="HTH tetR-type" evidence="5">
    <location>
        <begin position="1"/>
        <end position="39"/>
    </location>
</feature>
<evidence type="ECO:0000256" key="2">
    <source>
        <dbReference type="ARBA" id="ARBA00023125"/>
    </source>
</evidence>
<dbReference type="PANTHER" id="PTHR30055">
    <property type="entry name" value="HTH-TYPE TRANSCRIPTIONAL REGULATOR RUTR"/>
    <property type="match status" value="1"/>
</dbReference>
<dbReference type="Pfam" id="PF00440">
    <property type="entry name" value="TetR_N"/>
    <property type="match status" value="1"/>
</dbReference>
<dbReference type="Proteomes" id="UP001500843">
    <property type="component" value="Unassembled WGS sequence"/>
</dbReference>
<dbReference type="PANTHER" id="PTHR30055:SF234">
    <property type="entry name" value="HTH-TYPE TRANSCRIPTIONAL REGULATOR BETI"/>
    <property type="match status" value="1"/>
</dbReference>
<keyword evidence="3" id="KW-0804">Transcription</keyword>
<dbReference type="InterPro" id="IPR036271">
    <property type="entry name" value="Tet_transcr_reg_TetR-rel_C_sf"/>
</dbReference>
<name>A0ABP8Y973_9MICO</name>
<sequence length="170" mass="18624">MTLRAVAREVGISAPAIYQHFPDRDGILLAVTQRVFAELGHELREVGDHSDPADHLRAVCTAYLAFAEQWPNRYRILFGAVWDASQALKHAPDLADDLAALGMETFNILRQAVADCAEAGRSTSSDPHADTAALWVGLHGLAQLRVAAPLFPWPPHLQSSVIDRLSLLRD</sequence>
<keyword evidence="2 4" id="KW-0238">DNA-binding</keyword>
<dbReference type="PROSITE" id="PS50977">
    <property type="entry name" value="HTH_TETR_2"/>
    <property type="match status" value="1"/>
</dbReference>
<evidence type="ECO:0000259" key="5">
    <source>
        <dbReference type="PROSITE" id="PS50977"/>
    </source>
</evidence>
<dbReference type="InterPro" id="IPR050109">
    <property type="entry name" value="HTH-type_TetR-like_transc_reg"/>
</dbReference>
<comment type="caution">
    <text evidence="6">The sequence shown here is derived from an EMBL/GenBank/DDBJ whole genome shotgun (WGS) entry which is preliminary data.</text>
</comment>